<dbReference type="EMBL" id="MTYJ01000069">
    <property type="protein sequence ID" value="OQV16897.1"/>
    <property type="molecule type" value="Genomic_DNA"/>
</dbReference>
<evidence type="ECO:0000313" key="2">
    <source>
        <dbReference type="Proteomes" id="UP000192578"/>
    </source>
</evidence>
<dbReference type="AlphaFoldDB" id="A0A1W0WP20"/>
<dbReference type="Proteomes" id="UP000192578">
    <property type="component" value="Unassembled WGS sequence"/>
</dbReference>
<sequence>MEECSYPDGVAKALQTRLIDHRIVRVLEAQTERCEEGVQQILNIGRTCSLVLGGCEGRLDVADILHQHFGRLADLDHLRVIRSFSAVFGLKAAWFGCLGFGGAPSSS</sequence>
<gene>
    <name evidence="1" type="ORF">BV898_09067</name>
</gene>
<proteinExistence type="predicted"/>
<organism evidence="1 2">
    <name type="scientific">Hypsibius exemplaris</name>
    <name type="common">Freshwater tardigrade</name>
    <dbReference type="NCBI Taxonomy" id="2072580"/>
    <lineage>
        <taxon>Eukaryota</taxon>
        <taxon>Metazoa</taxon>
        <taxon>Ecdysozoa</taxon>
        <taxon>Tardigrada</taxon>
        <taxon>Eutardigrada</taxon>
        <taxon>Parachela</taxon>
        <taxon>Hypsibioidea</taxon>
        <taxon>Hypsibiidae</taxon>
        <taxon>Hypsibius</taxon>
    </lineage>
</organism>
<accession>A0A1W0WP20</accession>
<comment type="caution">
    <text evidence="1">The sequence shown here is derived from an EMBL/GenBank/DDBJ whole genome shotgun (WGS) entry which is preliminary data.</text>
</comment>
<reference evidence="2" key="1">
    <citation type="submission" date="2017-01" db="EMBL/GenBank/DDBJ databases">
        <title>Comparative genomics of anhydrobiosis in the tardigrade Hypsibius dujardini.</title>
        <authorList>
            <person name="Yoshida Y."/>
            <person name="Koutsovoulos G."/>
            <person name="Laetsch D."/>
            <person name="Stevens L."/>
            <person name="Kumar S."/>
            <person name="Horikawa D."/>
            <person name="Ishino K."/>
            <person name="Komine S."/>
            <person name="Tomita M."/>
            <person name="Blaxter M."/>
            <person name="Arakawa K."/>
        </authorList>
    </citation>
    <scope>NUCLEOTIDE SEQUENCE [LARGE SCALE GENOMIC DNA]</scope>
    <source>
        <strain evidence="2">Z151</strain>
    </source>
</reference>
<protein>
    <submittedName>
        <fullName evidence="1">Uncharacterized protein</fullName>
    </submittedName>
</protein>
<evidence type="ECO:0000313" key="1">
    <source>
        <dbReference type="EMBL" id="OQV16897.1"/>
    </source>
</evidence>
<name>A0A1W0WP20_HYPEX</name>
<keyword evidence="2" id="KW-1185">Reference proteome</keyword>